<sequence>MVSTKSMKAAEKAAQAAEKGTDAGDVGLDGELEDLTEIEGLRKAVETQAERQARVEEELNGLQVQARDHGRTLDALLAAVEALQGQVSSLTEAWKRGGAAVGDGEKPPEEKGAAEESASVAAVGGQGAEKGLAEGGAAASNPSRPPVSRPDQVSFGPTIKDGLLPTPTAQEMTRARGKAKMAEYVDPGSHAGLNLEELVDPEQDRDRGPWADEQSGLGADGWREGGGSMGRAQWEGGPGGGWRESGRGWEPGRSGAAGRNQPGPGDLGQAGMGRVPSGRVELGRVELVGPNPIGPNPVKPKPVKPWSNRFNRLGIRIRRAAGATRGRNASSMSTVGPFLLLHFSGAPGRKPGGCGRGIEG</sequence>
<feature type="region of interest" description="Disordered" evidence="2">
    <location>
        <begin position="97"/>
        <end position="174"/>
    </location>
</feature>
<feature type="coiled-coil region" evidence="1">
    <location>
        <begin position="38"/>
        <end position="93"/>
    </location>
</feature>
<dbReference type="EMBL" id="OZ034820">
    <property type="protein sequence ID" value="CAL1403720.1"/>
    <property type="molecule type" value="Genomic_DNA"/>
</dbReference>
<evidence type="ECO:0000313" key="4">
    <source>
        <dbReference type="Proteomes" id="UP001497516"/>
    </source>
</evidence>
<name>A0AAV2G1P6_9ROSI</name>
<reference evidence="3 4" key="1">
    <citation type="submission" date="2024-04" db="EMBL/GenBank/DDBJ databases">
        <authorList>
            <person name="Fracassetti M."/>
        </authorList>
    </citation>
    <scope>NUCLEOTIDE SEQUENCE [LARGE SCALE GENOMIC DNA]</scope>
</reference>
<dbReference type="AlphaFoldDB" id="A0AAV2G1P6"/>
<protein>
    <submittedName>
        <fullName evidence="3">Uncharacterized protein</fullName>
    </submittedName>
</protein>
<gene>
    <name evidence="3" type="ORF">LTRI10_LOCUS43627</name>
</gene>
<evidence type="ECO:0000256" key="1">
    <source>
        <dbReference type="SAM" id="Coils"/>
    </source>
</evidence>
<accession>A0AAV2G1P6</accession>
<dbReference type="Proteomes" id="UP001497516">
    <property type="component" value="Chromosome 7"/>
</dbReference>
<feature type="region of interest" description="Disordered" evidence="2">
    <location>
        <begin position="200"/>
        <end position="275"/>
    </location>
</feature>
<feature type="region of interest" description="Disordered" evidence="2">
    <location>
        <begin position="1"/>
        <end position="28"/>
    </location>
</feature>
<proteinExistence type="predicted"/>
<keyword evidence="1" id="KW-0175">Coiled coil</keyword>
<organism evidence="3 4">
    <name type="scientific">Linum trigynum</name>
    <dbReference type="NCBI Taxonomy" id="586398"/>
    <lineage>
        <taxon>Eukaryota</taxon>
        <taxon>Viridiplantae</taxon>
        <taxon>Streptophyta</taxon>
        <taxon>Embryophyta</taxon>
        <taxon>Tracheophyta</taxon>
        <taxon>Spermatophyta</taxon>
        <taxon>Magnoliopsida</taxon>
        <taxon>eudicotyledons</taxon>
        <taxon>Gunneridae</taxon>
        <taxon>Pentapetalae</taxon>
        <taxon>rosids</taxon>
        <taxon>fabids</taxon>
        <taxon>Malpighiales</taxon>
        <taxon>Linaceae</taxon>
        <taxon>Linum</taxon>
    </lineage>
</organism>
<keyword evidence="4" id="KW-1185">Reference proteome</keyword>
<feature type="region of interest" description="Disordered" evidence="2">
    <location>
        <begin position="287"/>
        <end position="307"/>
    </location>
</feature>
<evidence type="ECO:0000256" key="2">
    <source>
        <dbReference type="SAM" id="MobiDB-lite"/>
    </source>
</evidence>
<evidence type="ECO:0000313" key="3">
    <source>
        <dbReference type="EMBL" id="CAL1403720.1"/>
    </source>
</evidence>
<feature type="compositionally biased region" description="Basic and acidic residues" evidence="2">
    <location>
        <begin position="103"/>
        <end position="114"/>
    </location>
</feature>